<evidence type="ECO:0000256" key="6">
    <source>
        <dbReference type="ARBA" id="ARBA00022824"/>
    </source>
</evidence>
<dbReference type="InterPro" id="IPR027057">
    <property type="entry name" value="CAXX_Prtase_1"/>
</dbReference>
<evidence type="ECO:0000256" key="10">
    <source>
        <dbReference type="ARBA" id="ARBA00023136"/>
    </source>
</evidence>
<feature type="binding site" evidence="13">
    <location>
        <position position="281"/>
    </location>
    <ligand>
        <name>Zn(2+)</name>
        <dbReference type="ChEBI" id="CHEBI:29105"/>
        <note>catalytic</note>
    </ligand>
</feature>
<comment type="similarity">
    <text evidence="14">Belongs to the peptidase M48A family.</text>
</comment>
<evidence type="ECO:0000256" key="12">
    <source>
        <dbReference type="PIRSR" id="PIRSR627057-1"/>
    </source>
</evidence>
<feature type="transmembrane region" description="Helical" evidence="14">
    <location>
        <begin position="150"/>
        <end position="170"/>
    </location>
</feature>
<dbReference type="GO" id="GO:0005789">
    <property type="term" value="C:endoplasmic reticulum membrane"/>
    <property type="evidence" value="ECO:0007669"/>
    <property type="project" value="UniProtKB-SubCell"/>
</dbReference>
<evidence type="ECO:0000256" key="7">
    <source>
        <dbReference type="ARBA" id="ARBA00022833"/>
    </source>
</evidence>
<dbReference type="Gene3D" id="3.30.2010.10">
    <property type="entry name" value="Metalloproteases ('zincins'), catalytic domain"/>
    <property type="match status" value="1"/>
</dbReference>
<feature type="transmembrane region" description="Helical" evidence="14">
    <location>
        <begin position="106"/>
        <end position="129"/>
    </location>
</feature>
<evidence type="ECO:0000256" key="8">
    <source>
        <dbReference type="ARBA" id="ARBA00022989"/>
    </source>
</evidence>
<comment type="subcellular location">
    <subcellularLocation>
        <location evidence="1 14">Endoplasmic reticulum membrane</location>
        <topology evidence="1 14">Multi-pass membrane protein</topology>
    </subcellularLocation>
</comment>
<keyword evidence="7 13" id="KW-0862">Zinc</keyword>
<comment type="function">
    <text evidence="14">Proteolytically removes the C-terminal three residues of farnesylated proteins.</text>
</comment>
<gene>
    <name evidence="17" type="ORF">CCAE0312_LOCUS3752</name>
</gene>
<proteinExistence type="inferred from homology"/>
<protein>
    <recommendedName>
        <fullName evidence="14">CAAX prenyl protease</fullName>
        <ecNumber evidence="14">3.4.24.84</ecNumber>
    </recommendedName>
</protein>
<feature type="domain" description="CAAX prenyl protease 1 N-terminal" evidence="16">
    <location>
        <begin position="22"/>
        <end position="207"/>
    </location>
</feature>
<dbReference type="FunFam" id="3.30.2010.10:FF:000002">
    <property type="entry name" value="CAAX prenyl protease"/>
    <property type="match status" value="1"/>
</dbReference>
<evidence type="ECO:0000256" key="2">
    <source>
        <dbReference type="ARBA" id="ARBA00022670"/>
    </source>
</evidence>
<keyword evidence="10 14" id="KW-0472">Membrane</keyword>
<name>A0A7S1TBI6_9RHOD</name>
<feature type="transmembrane region" description="Helical" evidence="14">
    <location>
        <begin position="182"/>
        <end position="202"/>
    </location>
</feature>
<dbReference type="InterPro" id="IPR001915">
    <property type="entry name" value="Peptidase_M48"/>
</dbReference>
<keyword evidence="2 14" id="KW-0645">Protease</keyword>
<organism evidence="17">
    <name type="scientific">Compsopogon caeruleus</name>
    <dbReference type="NCBI Taxonomy" id="31354"/>
    <lineage>
        <taxon>Eukaryota</taxon>
        <taxon>Rhodophyta</taxon>
        <taxon>Compsopogonophyceae</taxon>
        <taxon>Compsopogonales</taxon>
        <taxon>Compsopogonaceae</taxon>
        <taxon>Compsopogon</taxon>
    </lineage>
</organism>
<evidence type="ECO:0000256" key="3">
    <source>
        <dbReference type="ARBA" id="ARBA00022692"/>
    </source>
</evidence>
<feature type="domain" description="Peptidase M48" evidence="15">
    <location>
        <begin position="210"/>
        <end position="415"/>
    </location>
</feature>
<evidence type="ECO:0000313" key="17">
    <source>
        <dbReference type="EMBL" id="CAD9231674.1"/>
    </source>
</evidence>
<keyword evidence="5 14" id="KW-0378">Hydrolase</keyword>
<keyword evidence="8 14" id="KW-1133">Transmembrane helix</keyword>
<dbReference type="GO" id="GO:0071586">
    <property type="term" value="P:CAAX-box protein processing"/>
    <property type="evidence" value="ECO:0007669"/>
    <property type="project" value="UniProtKB-UniRule"/>
</dbReference>
<feature type="active site" evidence="12">
    <location>
        <position position="282"/>
    </location>
</feature>
<dbReference type="AlphaFoldDB" id="A0A7S1TBI6"/>
<dbReference type="InterPro" id="IPR032456">
    <property type="entry name" value="Peptidase_M48_N"/>
</dbReference>
<evidence type="ECO:0000256" key="13">
    <source>
        <dbReference type="PIRSR" id="PIRSR627057-2"/>
    </source>
</evidence>
<dbReference type="GO" id="GO:0046872">
    <property type="term" value="F:metal ion binding"/>
    <property type="evidence" value="ECO:0007669"/>
    <property type="project" value="UniProtKB-UniRule"/>
</dbReference>
<evidence type="ECO:0000256" key="11">
    <source>
        <dbReference type="ARBA" id="ARBA00044456"/>
    </source>
</evidence>
<dbReference type="Pfam" id="PF16491">
    <property type="entry name" value="Peptidase_M48_N"/>
    <property type="match status" value="1"/>
</dbReference>
<reference evidence="17" key="1">
    <citation type="submission" date="2021-01" db="EMBL/GenBank/DDBJ databases">
        <authorList>
            <person name="Corre E."/>
            <person name="Pelletier E."/>
            <person name="Niang G."/>
            <person name="Scheremetjew M."/>
            <person name="Finn R."/>
            <person name="Kale V."/>
            <person name="Holt S."/>
            <person name="Cochrane G."/>
            <person name="Meng A."/>
            <person name="Brown T."/>
            <person name="Cohen L."/>
        </authorList>
    </citation>
    <scope>NUCLEOTIDE SEQUENCE</scope>
    <source>
        <strain evidence="17">SAG 36.94</strain>
    </source>
</reference>
<dbReference type="PANTHER" id="PTHR10120">
    <property type="entry name" value="CAAX PRENYL PROTEASE 1"/>
    <property type="match status" value="1"/>
</dbReference>
<evidence type="ECO:0000256" key="9">
    <source>
        <dbReference type="ARBA" id="ARBA00023049"/>
    </source>
</evidence>
<comment type="cofactor">
    <cofactor evidence="13 14">
        <name>Zn(2+)</name>
        <dbReference type="ChEBI" id="CHEBI:29105"/>
    </cofactor>
    <text evidence="13 14">Binds 1 zinc ion per subunit.</text>
</comment>
<keyword evidence="3 14" id="KW-0812">Transmembrane</keyword>
<dbReference type="EMBL" id="HBGH01007062">
    <property type="protein sequence ID" value="CAD9231674.1"/>
    <property type="molecule type" value="Transcribed_RNA"/>
</dbReference>
<evidence type="ECO:0000256" key="1">
    <source>
        <dbReference type="ARBA" id="ARBA00004477"/>
    </source>
</evidence>
<dbReference type="Pfam" id="PF01435">
    <property type="entry name" value="Peptidase_M48"/>
    <property type="match status" value="1"/>
</dbReference>
<evidence type="ECO:0000259" key="15">
    <source>
        <dbReference type="Pfam" id="PF01435"/>
    </source>
</evidence>
<evidence type="ECO:0000256" key="14">
    <source>
        <dbReference type="RuleBase" id="RU366005"/>
    </source>
</evidence>
<comment type="caution">
    <text evidence="14">Lacks conserved residue(s) required for the propagation of feature annotation.</text>
</comment>
<dbReference type="GO" id="GO:0004222">
    <property type="term" value="F:metalloendopeptidase activity"/>
    <property type="evidence" value="ECO:0007669"/>
    <property type="project" value="UniProtKB-UniRule"/>
</dbReference>
<keyword evidence="6 14" id="KW-0256">Endoplasmic reticulum</keyword>
<dbReference type="CDD" id="cd07343">
    <property type="entry name" value="M48A_Zmpste24p_like"/>
    <property type="match status" value="1"/>
</dbReference>
<feature type="binding site" evidence="13">
    <location>
        <position position="285"/>
    </location>
    <ligand>
        <name>Zn(2+)</name>
        <dbReference type="ChEBI" id="CHEBI:29105"/>
        <note>catalytic</note>
    </ligand>
</feature>
<sequence length="428" mass="48822">MEAVVGFSIFLSVFEFYLLVRQRRRYYSTQPPPELAELVPRDKFDQSQHYGRAKSALTMVEMVVSTLTSVYFLMYGVYPRLWNVSLEVMTRVNPEWSDANEIVRTLVFAGLLYVIGKVCGLPFEVYSTFIVEKRFGFNRTTVGTFIKDEILGALVTAVLGGVILPTLWYIIDRGGSNLWIKFYLFCTFFMLLMTIIFPNLIAPLFNKFVPLEEGELRSRVYDMASSIRFPLGKIYVMDGSKRSTHSNAYFYGVFTKGIVLFDSLLEQCKGKDNEVLAVLCHELGHWKKGHTRKGLTIRLAHLFLLSWLYGKTAGNVHLFESFGFSDQPHIIGLILFSLILTPLESAIELPMNWLSRLHEYQADAFAVHFGYEKALCSALVNMHIENLSNCNPDPLYSAYHNSHPTLAERLGALQTFSRELESSKPKAE</sequence>
<keyword evidence="9 14" id="KW-0482">Metalloprotease</keyword>
<dbReference type="EC" id="3.4.24.84" evidence="14"/>
<accession>A0A7S1TBI6</accession>
<comment type="catalytic activity">
    <reaction evidence="11 14">
        <text>Hydrolyzes the peptide bond -P2-(S-farnesyl or geranylgeranyl)C-P1'-P2'-P3'-COOH where P1' and P2' are amino acids with aliphatic side chains and P3' is any C-terminal residue.</text>
        <dbReference type="EC" id="3.4.24.84"/>
    </reaction>
</comment>
<evidence type="ECO:0000259" key="16">
    <source>
        <dbReference type="Pfam" id="PF16491"/>
    </source>
</evidence>
<feature type="active site" description="Proton donor" evidence="12">
    <location>
        <position position="363"/>
    </location>
</feature>
<evidence type="ECO:0000256" key="4">
    <source>
        <dbReference type="ARBA" id="ARBA00022723"/>
    </source>
</evidence>
<keyword evidence="4 13" id="KW-0479">Metal-binding</keyword>
<evidence type="ECO:0000256" key="5">
    <source>
        <dbReference type="ARBA" id="ARBA00022801"/>
    </source>
</evidence>
<feature type="binding site" evidence="13">
    <location>
        <position position="359"/>
    </location>
    <ligand>
        <name>Zn(2+)</name>
        <dbReference type="ChEBI" id="CHEBI:29105"/>
        <note>catalytic</note>
    </ligand>
</feature>